<protein>
    <submittedName>
        <fullName evidence="1">Uncharacterized protein</fullName>
    </submittedName>
</protein>
<dbReference type="EMBL" id="JBAMIC010000010">
    <property type="protein sequence ID" value="KAK7102335.1"/>
    <property type="molecule type" value="Genomic_DNA"/>
</dbReference>
<comment type="caution">
    <text evidence="1">The sequence shown here is derived from an EMBL/GenBank/DDBJ whole genome shotgun (WGS) entry which is preliminary data.</text>
</comment>
<dbReference type="PANTHER" id="PTHR23409:SF21">
    <property type="entry name" value="CAPSID PROTEIN"/>
    <property type="match status" value="1"/>
</dbReference>
<gene>
    <name evidence="1" type="ORF">V1264_020570</name>
</gene>
<dbReference type="GO" id="GO:0005829">
    <property type="term" value="C:cytosol"/>
    <property type="evidence" value="ECO:0007669"/>
    <property type="project" value="TreeGrafter"/>
</dbReference>
<dbReference type="GO" id="GO:0004748">
    <property type="term" value="F:ribonucleoside-diphosphate reductase activity, thioredoxin disulfide as acceptor"/>
    <property type="evidence" value="ECO:0007669"/>
    <property type="project" value="TreeGrafter"/>
</dbReference>
<name>A0AAN9GCZ6_9CAEN</name>
<dbReference type="Proteomes" id="UP001374579">
    <property type="component" value="Unassembled WGS sequence"/>
</dbReference>
<sequence length="438" mass="49176">MAGHLIHKFSHPCPKSELDIFQLPPTQTTILGGQHIEYRPLSTLTDAGPVEFFVSSGGDEYLDLNSSYLYVRLKVSNADDTNLAADADVGPENLLLHSLWSQMDLYLNDTLVTPSTNTYPYRAYLETLMSYGTDTKNTRLQNSLWYKDTKGHLEAAHNHNRGLQSRRRRVAESRVVELYGRPHLDLFQQDKLFVNGVALKMKLVRSRDAFCLHSNADGVAFKVKLVDVSLFVRKVKVAPSVQMAHALALEKGTAKYPVQRVVTKIFAVPQGNMQINKENLFLGQLPQRLVIGLIHNQAFHGQYGRNPYNFLHLDVNYLALHIDGRQIPAKPLTPDFARGLYARSYFTLFEAVGKSQGDEGNDITYDDYAEGYTLFAFDLTPDEAAGGGHAQLIKHGNLRLEIHFANPLPNTVNVVAHGEFQSLIEVDKHRNVLVDFST</sequence>
<dbReference type="PANTHER" id="PTHR23409">
    <property type="entry name" value="RIBONUCLEOSIDE-DIPHOSPHATE REDUCTASE SMALL CHAIN"/>
    <property type="match status" value="1"/>
</dbReference>
<reference evidence="1 2" key="1">
    <citation type="submission" date="2024-02" db="EMBL/GenBank/DDBJ databases">
        <title>Chromosome-scale genome assembly of the rough periwinkle Littorina saxatilis.</title>
        <authorList>
            <person name="De Jode A."/>
            <person name="Faria R."/>
            <person name="Formenti G."/>
            <person name="Sims Y."/>
            <person name="Smith T.P."/>
            <person name="Tracey A."/>
            <person name="Wood J.M.D."/>
            <person name="Zagrodzka Z.B."/>
            <person name="Johannesson K."/>
            <person name="Butlin R.K."/>
            <person name="Leder E.H."/>
        </authorList>
    </citation>
    <scope>NUCLEOTIDE SEQUENCE [LARGE SCALE GENOMIC DNA]</scope>
    <source>
        <strain evidence="1">Snail1</strain>
        <tissue evidence="1">Muscle</tissue>
    </source>
</reference>
<evidence type="ECO:0000313" key="1">
    <source>
        <dbReference type="EMBL" id="KAK7102335.1"/>
    </source>
</evidence>
<dbReference type="AlphaFoldDB" id="A0AAN9GCZ6"/>
<evidence type="ECO:0000313" key="2">
    <source>
        <dbReference type="Proteomes" id="UP001374579"/>
    </source>
</evidence>
<dbReference type="GO" id="GO:0009263">
    <property type="term" value="P:deoxyribonucleotide biosynthetic process"/>
    <property type="evidence" value="ECO:0007669"/>
    <property type="project" value="InterPro"/>
</dbReference>
<dbReference type="InterPro" id="IPR000358">
    <property type="entry name" value="RNR_small_fam"/>
</dbReference>
<proteinExistence type="predicted"/>
<keyword evidence="2" id="KW-1185">Reference proteome</keyword>
<organism evidence="1 2">
    <name type="scientific">Littorina saxatilis</name>
    <dbReference type="NCBI Taxonomy" id="31220"/>
    <lineage>
        <taxon>Eukaryota</taxon>
        <taxon>Metazoa</taxon>
        <taxon>Spiralia</taxon>
        <taxon>Lophotrochozoa</taxon>
        <taxon>Mollusca</taxon>
        <taxon>Gastropoda</taxon>
        <taxon>Caenogastropoda</taxon>
        <taxon>Littorinimorpha</taxon>
        <taxon>Littorinoidea</taxon>
        <taxon>Littorinidae</taxon>
        <taxon>Littorina</taxon>
    </lineage>
</organism>
<accession>A0AAN9GCZ6</accession>